<protein>
    <submittedName>
        <fullName evidence="2">Uncharacterized protein</fullName>
    </submittedName>
</protein>
<dbReference type="Proteomes" id="UP000305674">
    <property type="component" value="Unassembled WGS sequence"/>
</dbReference>
<keyword evidence="3" id="KW-1185">Reference proteome</keyword>
<keyword evidence="1" id="KW-0472">Membrane</keyword>
<reference evidence="2 3" key="1">
    <citation type="submission" date="2019-04" db="EMBL/GenBank/DDBJ databases">
        <authorList>
            <person name="Hwang J.C."/>
        </authorList>
    </citation>
    <scope>NUCLEOTIDE SEQUENCE [LARGE SCALE GENOMIC DNA]</scope>
    <source>
        <strain evidence="2 3">IMCC35001</strain>
    </source>
</reference>
<keyword evidence="1" id="KW-0812">Transmembrane</keyword>
<name>A0A4U1BG64_9GAMM</name>
<evidence type="ECO:0000313" key="2">
    <source>
        <dbReference type="EMBL" id="TKB49943.1"/>
    </source>
</evidence>
<proteinExistence type="predicted"/>
<sequence>MTETIYILPGFPKAQLLEGSPGSICSAPWASCWPVLRGVLKGQVMSVSGVNTFQWLIASIAICALIMISARGGVPSRRRSGNPEGRPK</sequence>
<gene>
    <name evidence="2" type="ORF">FCL40_07270</name>
</gene>
<evidence type="ECO:0000313" key="3">
    <source>
        <dbReference type="Proteomes" id="UP000305674"/>
    </source>
</evidence>
<accession>A0A4U1BG64</accession>
<organism evidence="2 3">
    <name type="scientific">Ferrimonas sediminicola</name>
    <dbReference type="NCBI Taxonomy" id="2569538"/>
    <lineage>
        <taxon>Bacteria</taxon>
        <taxon>Pseudomonadati</taxon>
        <taxon>Pseudomonadota</taxon>
        <taxon>Gammaproteobacteria</taxon>
        <taxon>Alteromonadales</taxon>
        <taxon>Ferrimonadaceae</taxon>
        <taxon>Ferrimonas</taxon>
    </lineage>
</organism>
<keyword evidence="1" id="KW-1133">Transmembrane helix</keyword>
<dbReference type="OrthoDB" id="6247488at2"/>
<dbReference type="RefSeq" id="WP_136852491.1">
    <property type="nucleotide sequence ID" value="NZ_SWCI01000003.1"/>
</dbReference>
<comment type="caution">
    <text evidence="2">The sequence shown here is derived from an EMBL/GenBank/DDBJ whole genome shotgun (WGS) entry which is preliminary data.</text>
</comment>
<evidence type="ECO:0000256" key="1">
    <source>
        <dbReference type="SAM" id="Phobius"/>
    </source>
</evidence>
<dbReference type="AlphaFoldDB" id="A0A4U1BG64"/>
<dbReference type="EMBL" id="SWCI01000003">
    <property type="protein sequence ID" value="TKB49943.1"/>
    <property type="molecule type" value="Genomic_DNA"/>
</dbReference>
<feature type="transmembrane region" description="Helical" evidence="1">
    <location>
        <begin position="52"/>
        <end position="70"/>
    </location>
</feature>